<dbReference type="Gene3D" id="2.40.70.10">
    <property type="entry name" value="Acid Proteases"/>
    <property type="match status" value="1"/>
</dbReference>
<sequence length="264" mass="30196">MKSEKLDSQFAKILEILKQIHINIPSTDALLQMPSYTKFLKEILSRKRKLEEVYVVLLTEKCSAILQNKLPQKLGDPGSFTISCTLGGMYFEKALCDSGASIYLMPFSLGDLKDFGVSLQFADQSTKKPKGIIKNVLVRVDKFVFPVDFIVLEMKECHDEPTILGRPFLAICREIIDVHQEKLILRVDEERVIFDMQKILRFFGDESSSSCVSIDMISYLTDEFIDDQLTPDSMERCIAKSGTIQDDNPTIRRETEILEKDYED</sequence>
<gene>
    <name evidence="2" type="primary">LOC107797337</name>
</gene>
<dbReference type="InterPro" id="IPR021109">
    <property type="entry name" value="Peptidase_aspartic_dom_sf"/>
</dbReference>
<evidence type="ECO:0000313" key="1">
    <source>
        <dbReference type="Proteomes" id="UP000790787"/>
    </source>
</evidence>
<dbReference type="Proteomes" id="UP000790787">
    <property type="component" value="Chromosome 24"/>
</dbReference>
<dbReference type="PANTHER" id="PTHR33067">
    <property type="entry name" value="RNA-DIRECTED DNA POLYMERASE-RELATED"/>
    <property type="match status" value="1"/>
</dbReference>
<protein>
    <submittedName>
        <fullName evidence="2">Uncharacterized protein LOC107797337</fullName>
    </submittedName>
</protein>
<name>A0A1S4AG68_TOBAC</name>
<dbReference type="RefSeq" id="XP_016475700.1">
    <property type="nucleotide sequence ID" value="XM_016620214.1"/>
</dbReference>
<evidence type="ECO:0000313" key="2">
    <source>
        <dbReference type="RefSeq" id="XP_016475700.1"/>
    </source>
</evidence>
<dbReference type="GeneID" id="107797337"/>
<dbReference type="OrthoDB" id="778454at2759"/>
<dbReference type="PaxDb" id="4097-A0A1S4AG68"/>
<reference evidence="2" key="2">
    <citation type="submission" date="2025-08" db="UniProtKB">
        <authorList>
            <consortium name="RefSeq"/>
        </authorList>
    </citation>
    <scope>IDENTIFICATION</scope>
    <source>
        <tissue evidence="2">Leaf</tissue>
    </source>
</reference>
<dbReference type="CDD" id="cd00303">
    <property type="entry name" value="retropepsin_like"/>
    <property type="match status" value="1"/>
</dbReference>
<proteinExistence type="predicted"/>
<organism evidence="1 2">
    <name type="scientific">Nicotiana tabacum</name>
    <name type="common">Common tobacco</name>
    <dbReference type="NCBI Taxonomy" id="4097"/>
    <lineage>
        <taxon>Eukaryota</taxon>
        <taxon>Viridiplantae</taxon>
        <taxon>Streptophyta</taxon>
        <taxon>Embryophyta</taxon>
        <taxon>Tracheophyta</taxon>
        <taxon>Spermatophyta</taxon>
        <taxon>Magnoliopsida</taxon>
        <taxon>eudicotyledons</taxon>
        <taxon>Gunneridae</taxon>
        <taxon>Pentapetalae</taxon>
        <taxon>asterids</taxon>
        <taxon>lamiids</taxon>
        <taxon>Solanales</taxon>
        <taxon>Solanaceae</taxon>
        <taxon>Nicotianoideae</taxon>
        <taxon>Nicotianeae</taxon>
        <taxon>Nicotiana</taxon>
    </lineage>
</organism>
<dbReference type="AlphaFoldDB" id="A0A1S4AG68"/>
<reference evidence="1" key="1">
    <citation type="journal article" date="2014" name="Nat. Commun.">
        <title>The tobacco genome sequence and its comparison with those of tomato and potato.</title>
        <authorList>
            <person name="Sierro N."/>
            <person name="Battey J.N."/>
            <person name="Ouadi S."/>
            <person name="Bakaher N."/>
            <person name="Bovet L."/>
            <person name="Willig A."/>
            <person name="Goepfert S."/>
            <person name="Peitsch M.C."/>
            <person name="Ivanov N.V."/>
        </authorList>
    </citation>
    <scope>NUCLEOTIDE SEQUENCE [LARGE SCALE GENOMIC DNA]</scope>
</reference>
<dbReference type="PANTHER" id="PTHR33067:SF31">
    <property type="entry name" value="RNA-DIRECTED DNA POLYMERASE"/>
    <property type="match status" value="1"/>
</dbReference>
<accession>A0A1S4AG68</accession>
<keyword evidence="1" id="KW-1185">Reference proteome</keyword>
<dbReference type="KEGG" id="nta:107797337"/>